<dbReference type="EMBL" id="AP022227">
    <property type="protein sequence ID" value="BBT37998.1"/>
    <property type="molecule type" value="Genomic_DNA"/>
</dbReference>
<dbReference type="RefSeq" id="WP_182816994.1">
    <property type="nucleotide sequence ID" value="NZ_AP022227.1"/>
</dbReference>
<accession>A0A6S5T3D2</accession>
<name>A0A6S5T3D2_PSEPU</name>
<reference evidence="1 2" key="1">
    <citation type="submission" date="2019-12" db="EMBL/GenBank/DDBJ databases">
        <title>complete genome sequences of Pseudomonas putida str. WP8-W18-CRE-01 isolated from wastewater treatment plant effluent.</title>
        <authorList>
            <person name="Sekizuka T."/>
            <person name="Itokawa K."/>
            <person name="Yatsu K."/>
            <person name="Inamine Y."/>
            <person name="Kuroda M."/>
        </authorList>
    </citation>
    <scope>NUCLEOTIDE SEQUENCE [LARGE SCALE GENOMIC DNA]</scope>
    <source>
        <strain evidence="1 2">WP8-W18-CRE-01</strain>
    </source>
</reference>
<proteinExistence type="predicted"/>
<dbReference type="InterPro" id="IPR005883">
    <property type="entry name" value="PilM"/>
</dbReference>
<dbReference type="Pfam" id="PF11104">
    <property type="entry name" value="PilM_2"/>
    <property type="match status" value="1"/>
</dbReference>
<dbReference type="SUPFAM" id="SSF53067">
    <property type="entry name" value="Actin-like ATPase domain"/>
    <property type="match status" value="1"/>
</dbReference>
<sequence length="306" mass="33033">MLGRFGRDAGSLLGVEIASGSVRILQLQRRQGGHAVCAWAVEPFEAPPGHWTAHPDVVAKALQRAWQRSGSRQRQAAVALPGSEVICKVHRLPARLSDSEMEAQLLAEAERLFPFPLQDLALDFQTLEAVPGPVDEVSVLVGACRHCLLEPLEQVFHSAGLQLVMVEVDSLALARTLAPGRLTAAAVLRIEAVRATVHTWSEPFMPQRLELRFVPEQDQAQRLERIGHWLRSALTGTSVECLHVAPCDVPEDGWLEGLAQQLAMPCESLWPFAGLALAGLAMDSTLSCREAGGMALAYGLALGGGQ</sequence>
<dbReference type="AlphaFoldDB" id="A0A6S5T3D2"/>
<dbReference type="Gene3D" id="3.30.1490.300">
    <property type="match status" value="1"/>
</dbReference>
<gene>
    <name evidence="1" type="ORF">WP8W18C01_03390</name>
</gene>
<evidence type="ECO:0008006" key="3">
    <source>
        <dbReference type="Google" id="ProtNLM"/>
    </source>
</evidence>
<organism evidence="1 2">
    <name type="scientific">Pseudomonas putida</name>
    <name type="common">Arthrobacter siderocapsulatus</name>
    <dbReference type="NCBI Taxonomy" id="303"/>
    <lineage>
        <taxon>Bacteria</taxon>
        <taxon>Pseudomonadati</taxon>
        <taxon>Pseudomonadota</taxon>
        <taxon>Gammaproteobacteria</taxon>
        <taxon>Pseudomonadales</taxon>
        <taxon>Pseudomonadaceae</taxon>
        <taxon>Pseudomonas</taxon>
    </lineage>
</organism>
<protein>
    <recommendedName>
        <fullName evidence="3">Pilus assembly protein PilM</fullName>
    </recommendedName>
</protein>
<dbReference type="PANTHER" id="PTHR32432:SF3">
    <property type="entry name" value="ETHANOLAMINE UTILIZATION PROTEIN EUTJ"/>
    <property type="match status" value="1"/>
</dbReference>
<dbReference type="InterPro" id="IPR050696">
    <property type="entry name" value="FtsA/MreB"/>
</dbReference>
<dbReference type="InterPro" id="IPR043129">
    <property type="entry name" value="ATPase_NBD"/>
</dbReference>
<dbReference type="PANTHER" id="PTHR32432">
    <property type="entry name" value="CELL DIVISION PROTEIN FTSA-RELATED"/>
    <property type="match status" value="1"/>
</dbReference>
<dbReference type="Proteomes" id="UP000515680">
    <property type="component" value="Chromosome"/>
</dbReference>
<evidence type="ECO:0000313" key="1">
    <source>
        <dbReference type="EMBL" id="BBT37998.1"/>
    </source>
</evidence>
<dbReference type="Gene3D" id="3.30.420.40">
    <property type="match status" value="2"/>
</dbReference>
<evidence type="ECO:0000313" key="2">
    <source>
        <dbReference type="Proteomes" id="UP000515680"/>
    </source>
</evidence>